<evidence type="ECO:0000313" key="1">
    <source>
        <dbReference type="EMBL" id="TGZ58042.1"/>
    </source>
</evidence>
<dbReference type="AlphaFoldDB" id="A0A4S2L4X0"/>
<name>A0A4S2L4X0_9HYME</name>
<dbReference type="EMBL" id="QBLH01000073">
    <property type="protein sequence ID" value="TGZ58042.1"/>
    <property type="molecule type" value="Genomic_DNA"/>
</dbReference>
<proteinExistence type="predicted"/>
<comment type="caution">
    <text evidence="1">The sequence shown here is derived from an EMBL/GenBank/DDBJ whole genome shotgun (WGS) entry which is preliminary data.</text>
</comment>
<keyword evidence="2" id="KW-1185">Reference proteome</keyword>
<evidence type="ECO:0000313" key="2">
    <source>
        <dbReference type="Proteomes" id="UP000310200"/>
    </source>
</evidence>
<gene>
    <name evidence="1" type="ORF">DBV15_11546</name>
</gene>
<sequence length="166" mass="18780">MRLGTNQQHQQTVFRDLEFSTGIYLFNPDAIPDYAFVKSDDNIISTNPTPARPISPVTFEDSLGNTCNEVEVNTANSTVIYNIQNIDIFDIDSQLDIADIIDLPVDIVDKNIQPVIVYPTKLLNEISPVPSITKDPVLKRRNDQIVNLTSSENKKIKIKKFNQINY</sequence>
<accession>A0A4S2L4X0</accession>
<dbReference type="Proteomes" id="UP000310200">
    <property type="component" value="Unassembled WGS sequence"/>
</dbReference>
<organism evidence="1 2">
    <name type="scientific">Temnothorax longispinosus</name>
    <dbReference type="NCBI Taxonomy" id="300112"/>
    <lineage>
        <taxon>Eukaryota</taxon>
        <taxon>Metazoa</taxon>
        <taxon>Ecdysozoa</taxon>
        <taxon>Arthropoda</taxon>
        <taxon>Hexapoda</taxon>
        <taxon>Insecta</taxon>
        <taxon>Pterygota</taxon>
        <taxon>Neoptera</taxon>
        <taxon>Endopterygota</taxon>
        <taxon>Hymenoptera</taxon>
        <taxon>Apocrita</taxon>
        <taxon>Aculeata</taxon>
        <taxon>Formicoidea</taxon>
        <taxon>Formicidae</taxon>
        <taxon>Myrmicinae</taxon>
        <taxon>Temnothorax</taxon>
    </lineage>
</organism>
<reference evidence="1 2" key="1">
    <citation type="journal article" date="2019" name="Philos. Trans. R. Soc. Lond., B, Biol. Sci.">
        <title>Ant behaviour and brain gene expression of defending hosts depend on the ecological success of the intruding social parasite.</title>
        <authorList>
            <person name="Kaur R."/>
            <person name="Stoldt M."/>
            <person name="Jongepier E."/>
            <person name="Feldmeyer B."/>
            <person name="Menzel F."/>
            <person name="Bornberg-Bauer E."/>
            <person name="Foitzik S."/>
        </authorList>
    </citation>
    <scope>NUCLEOTIDE SEQUENCE [LARGE SCALE GENOMIC DNA]</scope>
    <source>
        <tissue evidence="1">Whole body</tissue>
    </source>
</reference>
<protein>
    <submittedName>
        <fullName evidence="1">Uncharacterized protein</fullName>
    </submittedName>
</protein>